<feature type="region of interest" description="Disordered" evidence="1">
    <location>
        <begin position="29"/>
        <end position="76"/>
    </location>
</feature>
<feature type="chain" id="PRO_5036022217" evidence="2">
    <location>
        <begin position="24"/>
        <end position="129"/>
    </location>
</feature>
<feature type="signal peptide" evidence="2">
    <location>
        <begin position="1"/>
        <end position="23"/>
    </location>
</feature>
<reference evidence="7" key="1">
    <citation type="submission" date="2016-11" db="UniProtKB">
        <authorList>
            <consortium name="WormBaseParasite"/>
        </authorList>
    </citation>
    <scope>IDENTIFICATION</scope>
</reference>
<name>A0A1I7SGK5_BURXY</name>
<evidence type="ECO:0000313" key="4">
    <source>
        <dbReference type="EMBL" id="CAG9122463.1"/>
    </source>
</evidence>
<protein>
    <submittedName>
        <fullName evidence="3">(pine wood nematode) hypothetical protein</fullName>
    </submittedName>
</protein>
<keyword evidence="2" id="KW-0732">Signal</keyword>
<evidence type="ECO:0000313" key="3">
    <source>
        <dbReference type="EMBL" id="CAD5231333.1"/>
    </source>
</evidence>
<dbReference type="WBParaSite" id="BXY_1217000.1">
    <property type="protein sequence ID" value="BXY_1217000.1"/>
    <property type="gene ID" value="BXY_1217000"/>
</dbReference>
<reference evidence="4" key="2">
    <citation type="submission" date="2020-08" db="EMBL/GenBank/DDBJ databases">
        <authorList>
            <person name="Kikuchi T."/>
        </authorList>
    </citation>
    <scope>NUCLEOTIDE SEQUENCE</scope>
    <source>
        <strain evidence="3">Ka4C1</strain>
    </source>
</reference>
<dbReference type="Proteomes" id="UP000582659">
    <property type="component" value="Unassembled WGS sequence"/>
</dbReference>
<evidence type="ECO:0000256" key="2">
    <source>
        <dbReference type="SAM" id="SignalP"/>
    </source>
</evidence>
<dbReference type="AlphaFoldDB" id="A0A1I7SGK5"/>
<gene>
    <name evidence="3" type="ORF">BXYJ_LOCUS11429</name>
</gene>
<organism evidence="5 7">
    <name type="scientific">Bursaphelenchus xylophilus</name>
    <name type="common">Pinewood nematode worm</name>
    <name type="synonym">Aphelenchoides xylophilus</name>
    <dbReference type="NCBI Taxonomy" id="6326"/>
    <lineage>
        <taxon>Eukaryota</taxon>
        <taxon>Metazoa</taxon>
        <taxon>Ecdysozoa</taxon>
        <taxon>Nematoda</taxon>
        <taxon>Chromadorea</taxon>
        <taxon>Rhabditida</taxon>
        <taxon>Tylenchina</taxon>
        <taxon>Tylenchomorpha</taxon>
        <taxon>Aphelenchoidea</taxon>
        <taxon>Aphelenchoididae</taxon>
        <taxon>Bursaphelenchus</taxon>
    </lineage>
</organism>
<accession>A0A1I7SGK5</accession>
<dbReference type="Proteomes" id="UP000095284">
    <property type="component" value="Unplaced"/>
</dbReference>
<proteinExistence type="predicted"/>
<evidence type="ECO:0000313" key="5">
    <source>
        <dbReference type="Proteomes" id="UP000095284"/>
    </source>
</evidence>
<sequence length="129" mass="14158">MQQNANAVFGKTILFLAPRFAACAPVSLQTANKSRKQPKPEAKPKLPKPEAQPKPEAKPNLPKPEPKPEAQPKPEAKLSLKFLRVSQIPNRVSQSAKVVGANRKFLLFGGARKRIVYQYSLRSSGSMVA</sequence>
<keyword evidence="6" id="KW-1185">Reference proteome</keyword>
<dbReference type="EMBL" id="CAJFDI010000005">
    <property type="protein sequence ID" value="CAD5231333.1"/>
    <property type="molecule type" value="Genomic_DNA"/>
</dbReference>
<feature type="compositionally biased region" description="Basic and acidic residues" evidence="1">
    <location>
        <begin position="64"/>
        <end position="76"/>
    </location>
</feature>
<dbReference type="EMBL" id="CAJFCV020000005">
    <property type="protein sequence ID" value="CAG9122463.1"/>
    <property type="molecule type" value="Genomic_DNA"/>
</dbReference>
<evidence type="ECO:0000313" key="6">
    <source>
        <dbReference type="Proteomes" id="UP000659654"/>
    </source>
</evidence>
<dbReference type="Proteomes" id="UP000659654">
    <property type="component" value="Unassembled WGS sequence"/>
</dbReference>
<evidence type="ECO:0000256" key="1">
    <source>
        <dbReference type="SAM" id="MobiDB-lite"/>
    </source>
</evidence>
<feature type="compositionally biased region" description="Basic and acidic residues" evidence="1">
    <location>
        <begin position="38"/>
        <end position="57"/>
    </location>
</feature>
<evidence type="ECO:0000313" key="7">
    <source>
        <dbReference type="WBParaSite" id="BXY_1217000.1"/>
    </source>
</evidence>